<gene>
    <name evidence="2" type="ORF">A3L01_06135</name>
</gene>
<evidence type="ECO:0000256" key="1">
    <source>
        <dbReference type="SAM" id="Phobius"/>
    </source>
</evidence>
<reference evidence="2 3" key="1">
    <citation type="submission" date="2016-04" db="EMBL/GenBank/DDBJ databases">
        <title>Complete genome sequence of Thermococcus barossii type strain SHCK-94.</title>
        <authorList>
            <person name="Oger P.M."/>
        </authorList>
    </citation>
    <scope>NUCLEOTIDE SEQUENCE [LARGE SCALE GENOMIC DNA]</scope>
    <source>
        <strain evidence="2 3">SHCK-94</strain>
    </source>
</reference>
<organism evidence="2 3">
    <name type="scientific">Thermococcus barossii</name>
    <dbReference type="NCBI Taxonomy" id="54077"/>
    <lineage>
        <taxon>Archaea</taxon>
        <taxon>Methanobacteriati</taxon>
        <taxon>Methanobacteriota</taxon>
        <taxon>Thermococci</taxon>
        <taxon>Thermococcales</taxon>
        <taxon>Thermococcaceae</taxon>
        <taxon>Thermococcus</taxon>
    </lineage>
</organism>
<feature type="transmembrane region" description="Helical" evidence="1">
    <location>
        <begin position="7"/>
        <end position="25"/>
    </location>
</feature>
<name>A0A2Z2MH09_9EURY</name>
<dbReference type="AlphaFoldDB" id="A0A2Z2MH09"/>
<accession>A0A2Z2MH09</accession>
<keyword evidence="3" id="KW-1185">Reference proteome</keyword>
<proteinExistence type="predicted"/>
<protein>
    <submittedName>
        <fullName evidence="2">Uncharacterized protein</fullName>
    </submittedName>
</protein>
<feature type="transmembrane region" description="Helical" evidence="1">
    <location>
        <begin position="31"/>
        <end position="50"/>
    </location>
</feature>
<dbReference type="EMBL" id="CP015101">
    <property type="protein sequence ID" value="ASJ04963.1"/>
    <property type="molecule type" value="Genomic_DNA"/>
</dbReference>
<keyword evidence="1" id="KW-0812">Transmembrane</keyword>
<evidence type="ECO:0000313" key="3">
    <source>
        <dbReference type="Proteomes" id="UP000250272"/>
    </source>
</evidence>
<sequence>MRLVRDLSVLFAVLTSLALVLWVRPEKRADAAFLLAIAFVVLMFLLLAFVREVERLESRVIELESHLKKLEGQRGDGDGLER</sequence>
<dbReference type="KEGG" id="tbs:A3L01_06135"/>
<keyword evidence="1" id="KW-1133">Transmembrane helix</keyword>
<evidence type="ECO:0000313" key="2">
    <source>
        <dbReference type="EMBL" id="ASJ04963.1"/>
    </source>
</evidence>
<dbReference type="Proteomes" id="UP000250272">
    <property type="component" value="Chromosome"/>
</dbReference>
<keyword evidence="1" id="KW-0472">Membrane</keyword>